<gene>
    <name evidence="2" type="ORF">Afe05nite_60400</name>
</gene>
<evidence type="ECO:0000256" key="1">
    <source>
        <dbReference type="SAM" id="MobiDB-lite"/>
    </source>
</evidence>
<evidence type="ECO:0000313" key="3">
    <source>
        <dbReference type="Proteomes" id="UP000598174"/>
    </source>
</evidence>
<dbReference type="EMBL" id="BOMM01000052">
    <property type="protein sequence ID" value="GIE14200.1"/>
    <property type="molecule type" value="Genomic_DNA"/>
</dbReference>
<organism evidence="2 3">
    <name type="scientific">Paractinoplanes ferrugineus</name>
    <dbReference type="NCBI Taxonomy" id="113564"/>
    <lineage>
        <taxon>Bacteria</taxon>
        <taxon>Bacillati</taxon>
        <taxon>Actinomycetota</taxon>
        <taxon>Actinomycetes</taxon>
        <taxon>Micromonosporales</taxon>
        <taxon>Micromonosporaceae</taxon>
        <taxon>Paractinoplanes</taxon>
    </lineage>
</organism>
<feature type="region of interest" description="Disordered" evidence="1">
    <location>
        <begin position="204"/>
        <end position="231"/>
    </location>
</feature>
<name>A0A919J486_9ACTN</name>
<reference evidence="2" key="1">
    <citation type="submission" date="2021-01" db="EMBL/GenBank/DDBJ databases">
        <title>Whole genome shotgun sequence of Actinoplanes ferrugineus NBRC 15555.</title>
        <authorList>
            <person name="Komaki H."/>
            <person name="Tamura T."/>
        </authorList>
    </citation>
    <scope>NUCLEOTIDE SEQUENCE</scope>
    <source>
        <strain evidence="2">NBRC 15555</strain>
    </source>
</reference>
<protein>
    <submittedName>
        <fullName evidence="2">Uncharacterized protein</fullName>
    </submittedName>
</protein>
<feature type="region of interest" description="Disordered" evidence="1">
    <location>
        <begin position="498"/>
        <end position="520"/>
    </location>
</feature>
<comment type="caution">
    <text evidence="2">The sequence shown here is derived from an EMBL/GenBank/DDBJ whole genome shotgun (WGS) entry which is preliminary data.</text>
</comment>
<evidence type="ECO:0000313" key="2">
    <source>
        <dbReference type="EMBL" id="GIE14200.1"/>
    </source>
</evidence>
<dbReference type="Proteomes" id="UP000598174">
    <property type="component" value="Unassembled WGS sequence"/>
</dbReference>
<dbReference type="RefSeq" id="WP_203820613.1">
    <property type="nucleotide sequence ID" value="NZ_BAAABP010000015.1"/>
</dbReference>
<feature type="compositionally biased region" description="Low complexity" evidence="1">
    <location>
        <begin position="212"/>
        <end position="231"/>
    </location>
</feature>
<keyword evidence="3" id="KW-1185">Reference proteome</keyword>
<accession>A0A919J486</accession>
<proteinExistence type="predicted"/>
<sequence length="520" mass="55488">MHWIANVRGPSPLVSGWAQYAAAASQRMRPSGDLLVQRAALADAAIRAGILPSADGSCRTAAAAAALIADTGRAPADQEYVLDGLHAYASVHERGFCAVAHSGLRHMRMPAESHDGPRFTLLATLVVSVALLSACGRDDLCATMLDVHAAQLEPAGTCGRELFATLALDLTDWIRESHRGVCTHARKEPSDRHRFSALLHGEPPARHHSPLAAGSRAASVPAAGAHPAAPAEGAPSLSLDGVLYGLSAHAQTLRHRQLLHARPTSSNVWLVCDTCRIALRLGASVVRTDLPDTLSVPIITAGRPAWQHRTVSRAMWRLLSDHCGHELRVLTQVSPAWRKYAVTPTDLISQPGTDPAPEITLDAYLTGWPGQSSITHFGGARPAPAEQPVDGEVSLVCLTCRLDVVLGRVSASPGAAITIGRQLAADHPTATTAVIRMLTEHTGHDLMIFTDNSPWDFYTEAGDWGTTVETDNDNWPPLIGNITHRQYVDGWPEAPTRRYYRGSDPLDASHAPAPPPGPAS</sequence>
<dbReference type="AlphaFoldDB" id="A0A919J486"/>